<sequence length="188" mass="21357">MKMIVFVILILVTVAAAILFGIGWYYSEMLKKAAFVTNIDPPEYNLLVKSVNSTSIELISKDDNSEELFEEGHYKIEWADGFGFTKSILQSNENRILREYSGEDFPLVGESVRLETFFYSGNPNDALGIDYEEVHLKCELGICPAWKVEKNRENWVIAVHGKGSSREESLRIMGTLEKTETSILVITY</sequence>
<accession>A0A382E684</accession>
<keyword evidence="1" id="KW-1133">Transmembrane helix</keyword>
<evidence type="ECO:0000313" key="2">
    <source>
        <dbReference type="EMBL" id="SVB46296.1"/>
    </source>
</evidence>
<evidence type="ECO:0000256" key="1">
    <source>
        <dbReference type="SAM" id="Phobius"/>
    </source>
</evidence>
<keyword evidence="1" id="KW-0812">Transmembrane</keyword>
<feature type="transmembrane region" description="Helical" evidence="1">
    <location>
        <begin position="6"/>
        <end position="26"/>
    </location>
</feature>
<feature type="non-terminal residue" evidence="2">
    <location>
        <position position="188"/>
    </location>
</feature>
<organism evidence="2">
    <name type="scientific">marine metagenome</name>
    <dbReference type="NCBI Taxonomy" id="408172"/>
    <lineage>
        <taxon>unclassified sequences</taxon>
        <taxon>metagenomes</taxon>
        <taxon>ecological metagenomes</taxon>
    </lineage>
</organism>
<dbReference type="AlphaFoldDB" id="A0A382E684"/>
<dbReference type="EMBL" id="UINC01042957">
    <property type="protein sequence ID" value="SVB46296.1"/>
    <property type="molecule type" value="Genomic_DNA"/>
</dbReference>
<proteinExistence type="predicted"/>
<keyword evidence="1" id="KW-0472">Membrane</keyword>
<reference evidence="2" key="1">
    <citation type="submission" date="2018-05" db="EMBL/GenBank/DDBJ databases">
        <authorList>
            <person name="Lanie J.A."/>
            <person name="Ng W.-L."/>
            <person name="Kazmierczak K.M."/>
            <person name="Andrzejewski T.M."/>
            <person name="Davidsen T.M."/>
            <person name="Wayne K.J."/>
            <person name="Tettelin H."/>
            <person name="Glass J.I."/>
            <person name="Rusch D."/>
            <person name="Podicherti R."/>
            <person name="Tsui H.-C.T."/>
            <person name="Winkler M.E."/>
        </authorList>
    </citation>
    <scope>NUCLEOTIDE SEQUENCE</scope>
</reference>
<gene>
    <name evidence="2" type="ORF">METZ01_LOCUS199150</name>
</gene>
<name>A0A382E684_9ZZZZ</name>
<protein>
    <submittedName>
        <fullName evidence="2">Uncharacterized protein</fullName>
    </submittedName>
</protein>